<feature type="domain" description="Sulfotransferase" evidence="3">
    <location>
        <begin position="285"/>
        <end position="403"/>
    </location>
</feature>
<keyword evidence="4" id="KW-1185">Reference proteome</keyword>
<dbReference type="KEGG" id="lak:106164193"/>
<dbReference type="SUPFAM" id="SSF52540">
    <property type="entry name" value="P-loop containing nucleoside triphosphate hydrolases"/>
    <property type="match status" value="2"/>
</dbReference>
<dbReference type="RefSeq" id="XP_013397461.2">
    <property type="nucleotide sequence ID" value="XM_013542007.2"/>
</dbReference>
<dbReference type="InParanoid" id="A0A1S3IHV6"/>
<dbReference type="InterPro" id="IPR027417">
    <property type="entry name" value="P-loop_NTPase"/>
</dbReference>
<keyword evidence="2" id="KW-0808">Transferase</keyword>
<dbReference type="GO" id="GO:0008146">
    <property type="term" value="F:sulfotransferase activity"/>
    <property type="evidence" value="ECO:0007669"/>
    <property type="project" value="InterPro"/>
</dbReference>
<sequence>MGLLRMLYTVFADIYWFPWIITDLKNMFYRYWQGKLPKSYKYTDCEGNTVSLTELNGVPFNRLFSGLQETVENPDHFEAREDDIWVVNWPKSGTHWLWEIIMMLTSDKPQLSSRVKEECMFELRPGHALETMPSPRVLNTHVPYQFFPKQALAKSKVLYSVRHPKDAAISMYYHTRNIEDYSYLGTWNGFFSLFMENKVDCGSWFDHVEKWLEVVENHSNVQIVKFEDLKEDLTGEIKRVAEFIGYPKSDEFYAEVAKQCSFENMKKHKTELLSGWRPESDGMYRKVDCGSWFHHVEKWLEVVENHSNVQLVKFEDLKEDLTGEIKRVAEFIGYPKSDEFYAEVAKQCSFENMKKHKTELLSGWRPESDGMYRKGKVGGWRGVFTVHQNETFNSEYEKRAKNFKIDLGYTD</sequence>
<proteinExistence type="inferred from homology"/>
<evidence type="ECO:0000256" key="1">
    <source>
        <dbReference type="ARBA" id="ARBA00005771"/>
    </source>
</evidence>
<evidence type="ECO:0000313" key="5">
    <source>
        <dbReference type="RefSeq" id="XP_013397461.2"/>
    </source>
</evidence>
<name>A0A1S3IHV6_LINAN</name>
<dbReference type="Proteomes" id="UP000085678">
    <property type="component" value="Unplaced"/>
</dbReference>
<reference evidence="5" key="1">
    <citation type="submission" date="2025-08" db="UniProtKB">
        <authorList>
            <consortium name="RefSeq"/>
        </authorList>
    </citation>
    <scope>IDENTIFICATION</scope>
    <source>
        <tissue evidence="5">Gonads</tissue>
    </source>
</reference>
<comment type="similarity">
    <text evidence="1">Belongs to the sulfotransferase 1 family.</text>
</comment>
<dbReference type="Gene3D" id="3.40.50.300">
    <property type="entry name" value="P-loop containing nucleotide triphosphate hydrolases"/>
    <property type="match status" value="2"/>
</dbReference>
<evidence type="ECO:0000256" key="2">
    <source>
        <dbReference type="ARBA" id="ARBA00022679"/>
    </source>
</evidence>
<dbReference type="InterPro" id="IPR000863">
    <property type="entry name" value="Sulfotransferase_dom"/>
</dbReference>
<evidence type="ECO:0000313" key="4">
    <source>
        <dbReference type="Proteomes" id="UP000085678"/>
    </source>
</evidence>
<dbReference type="GeneID" id="106164193"/>
<organism evidence="4 5">
    <name type="scientific">Lingula anatina</name>
    <name type="common">Brachiopod</name>
    <name type="synonym">Lingula unguis</name>
    <dbReference type="NCBI Taxonomy" id="7574"/>
    <lineage>
        <taxon>Eukaryota</taxon>
        <taxon>Metazoa</taxon>
        <taxon>Spiralia</taxon>
        <taxon>Lophotrochozoa</taxon>
        <taxon>Brachiopoda</taxon>
        <taxon>Linguliformea</taxon>
        <taxon>Lingulata</taxon>
        <taxon>Lingulida</taxon>
        <taxon>Linguloidea</taxon>
        <taxon>Lingulidae</taxon>
        <taxon>Lingula</taxon>
    </lineage>
</organism>
<protein>
    <submittedName>
        <fullName evidence="5">Sulfotransferase 1A1</fullName>
    </submittedName>
</protein>
<dbReference type="OrthoDB" id="205623at2759"/>
<feature type="domain" description="Sulfotransferase" evidence="3">
    <location>
        <begin position="82"/>
        <end position="271"/>
    </location>
</feature>
<gene>
    <name evidence="5" type="primary">LOC106164193</name>
</gene>
<dbReference type="PANTHER" id="PTHR11783">
    <property type="entry name" value="SULFOTRANSFERASE SULT"/>
    <property type="match status" value="1"/>
</dbReference>
<dbReference type="Pfam" id="PF00685">
    <property type="entry name" value="Sulfotransfer_1"/>
    <property type="match status" value="2"/>
</dbReference>
<accession>A0A1S3IHV6</accession>
<dbReference type="AlphaFoldDB" id="A0A1S3IHV6"/>
<evidence type="ECO:0000259" key="3">
    <source>
        <dbReference type="Pfam" id="PF00685"/>
    </source>
</evidence>